<organism evidence="1 2">
    <name type="scientific">Mycolicibacter virginiensis</name>
    <dbReference type="NCBI Taxonomy" id="1795032"/>
    <lineage>
        <taxon>Bacteria</taxon>
        <taxon>Bacillati</taxon>
        <taxon>Actinomycetota</taxon>
        <taxon>Actinomycetes</taxon>
        <taxon>Mycobacteriales</taxon>
        <taxon>Mycobacteriaceae</taxon>
        <taxon>Mycolicibacter</taxon>
    </lineage>
</organism>
<dbReference type="Proteomes" id="UP000237911">
    <property type="component" value="Unassembled WGS sequence"/>
</dbReference>
<evidence type="ECO:0008006" key="3">
    <source>
        <dbReference type="Google" id="ProtNLM"/>
    </source>
</evidence>
<keyword evidence="2" id="KW-1185">Reference proteome</keyword>
<gene>
    <name evidence="1" type="ORF">C5U48_19000</name>
</gene>
<dbReference type="EMBL" id="PUEV01000100">
    <property type="protein sequence ID" value="PQM50676.1"/>
    <property type="molecule type" value="Genomic_DNA"/>
</dbReference>
<protein>
    <recommendedName>
        <fullName evidence="3">ESX-1 secretion-associated protein</fullName>
    </recommendedName>
</protein>
<dbReference type="AlphaFoldDB" id="A0A9X7IK06"/>
<evidence type="ECO:0000313" key="1">
    <source>
        <dbReference type="EMBL" id="PQM50676.1"/>
    </source>
</evidence>
<dbReference type="InterPro" id="IPR022536">
    <property type="entry name" value="EspC"/>
</dbReference>
<name>A0A9X7IK06_9MYCO</name>
<dbReference type="RefSeq" id="WP_065152874.1">
    <property type="nucleotide sequence ID" value="NZ_PUEV01000100.1"/>
</dbReference>
<dbReference type="Pfam" id="PF10824">
    <property type="entry name" value="T7SS_ESX_EspC"/>
    <property type="match status" value="1"/>
</dbReference>
<comment type="caution">
    <text evidence="1">The sequence shown here is derived from an EMBL/GenBank/DDBJ whole genome shotgun (WGS) entry which is preliminary data.</text>
</comment>
<reference evidence="1 2" key="1">
    <citation type="submission" date="2018-02" db="EMBL/GenBank/DDBJ databases">
        <title>Draft genome sequence of Mycobacterium virginiense isolated from mud of a swine farm in Japan.</title>
        <authorList>
            <person name="Ohya K."/>
        </authorList>
    </citation>
    <scope>NUCLEOTIDE SEQUENCE [LARGE SCALE GENOMIC DNA]</scope>
    <source>
        <strain evidence="1 2">GF75</strain>
    </source>
</reference>
<evidence type="ECO:0000313" key="2">
    <source>
        <dbReference type="Proteomes" id="UP000237911"/>
    </source>
</evidence>
<dbReference type="GO" id="GO:0009306">
    <property type="term" value="P:protein secretion"/>
    <property type="evidence" value="ECO:0007669"/>
    <property type="project" value="InterPro"/>
</dbReference>
<accession>A0A9X7IK06</accession>
<sequence>MGRQQLYLDASALRSVADQFDGVASVIDTAYRIRLGGLLFDGATAGRDHIGAGESLRRALQAWLPELMRWSRANTEIATALRAALTRYGQAEASAAERVG</sequence>
<proteinExistence type="predicted"/>